<proteinExistence type="inferred from homology"/>
<sequence length="244" mass="26048">MDLPTPGQIETIMRRAADLAMAHSAMRDTLIVDEKSRGQFVTNADIEVEDLLRGEITAAFKGARILGEEKGGALDETATGWAIDPIDGTTNYVLGLPIWGISAGYLQNGRSVLGAIALPELGLLLSAEAKGGLRVNGQPVAQRRPLRAPKLIALGENDFEAGSDTDSRAQLFRAKGFAVVRYRCAVFSLASAALGRLSGYIEHGCGLWDVAAAEIICREAGMTVAIRQVAPGRYSVDARWPDLI</sequence>
<feature type="binding site" evidence="2">
    <location>
        <position position="68"/>
    </location>
    <ligand>
        <name>Mg(2+)</name>
        <dbReference type="ChEBI" id="CHEBI:18420"/>
        <label>1</label>
        <note>catalytic</note>
    </ligand>
</feature>
<evidence type="ECO:0000256" key="1">
    <source>
        <dbReference type="ARBA" id="ARBA00009759"/>
    </source>
</evidence>
<evidence type="ECO:0000313" key="4">
    <source>
        <dbReference type="Proteomes" id="UP000027100"/>
    </source>
</evidence>
<dbReference type="GO" id="GO:0046872">
    <property type="term" value="F:metal ion binding"/>
    <property type="evidence" value="ECO:0007669"/>
    <property type="project" value="UniProtKB-KW"/>
</dbReference>
<dbReference type="EMBL" id="ARYM01000009">
    <property type="protein sequence ID" value="KCZ98651.1"/>
    <property type="molecule type" value="Genomic_DNA"/>
</dbReference>
<dbReference type="PATRIC" id="fig|1280954.3.peg.1793"/>
<feature type="binding site" evidence="2">
    <location>
        <position position="209"/>
    </location>
    <ligand>
        <name>Mg(2+)</name>
        <dbReference type="ChEBI" id="CHEBI:18420"/>
        <label>1</label>
        <note>catalytic</note>
    </ligand>
</feature>
<reference evidence="3 4" key="1">
    <citation type="journal article" date="2014" name="Antonie Van Leeuwenhoek">
        <title>Hyphomonas beringensis sp. nov. and Hyphomonas chukchiensis sp. nov., isolated from surface seawater of the Bering Sea and Chukchi Sea.</title>
        <authorList>
            <person name="Li C."/>
            <person name="Lai Q."/>
            <person name="Li G."/>
            <person name="Dong C."/>
            <person name="Wang J."/>
            <person name="Liao Y."/>
            <person name="Shao Z."/>
        </authorList>
    </citation>
    <scope>NUCLEOTIDE SEQUENCE [LARGE SCALE GENOMIC DNA]</scope>
    <source>
        <strain evidence="3 4">PS728</strain>
    </source>
</reference>
<dbReference type="PRINTS" id="PR00377">
    <property type="entry name" value="IMPHPHTASES"/>
</dbReference>
<comment type="caution">
    <text evidence="3">The sequence shown here is derived from an EMBL/GenBank/DDBJ whole genome shotgun (WGS) entry which is preliminary data.</text>
</comment>
<protein>
    <submittedName>
        <fullName evidence="3">Inositol monophosphatase</fullName>
    </submittedName>
</protein>
<keyword evidence="2" id="KW-0460">Magnesium</keyword>
<evidence type="ECO:0000256" key="2">
    <source>
        <dbReference type="PIRSR" id="PIRSR600760-2"/>
    </source>
</evidence>
<feature type="binding site" evidence="2">
    <location>
        <position position="86"/>
    </location>
    <ligand>
        <name>Mg(2+)</name>
        <dbReference type="ChEBI" id="CHEBI:18420"/>
        <label>1</label>
        <note>catalytic</note>
    </ligand>
</feature>
<dbReference type="RefSeq" id="WP_051612472.1">
    <property type="nucleotide sequence ID" value="NZ_ARYM01000009.1"/>
</dbReference>
<dbReference type="GO" id="GO:0008934">
    <property type="term" value="F:inositol monophosphate 1-phosphatase activity"/>
    <property type="evidence" value="ECO:0007669"/>
    <property type="project" value="TreeGrafter"/>
</dbReference>
<dbReference type="OrthoDB" id="9785695at2"/>
<feature type="binding site" evidence="2">
    <location>
        <position position="84"/>
    </location>
    <ligand>
        <name>Mg(2+)</name>
        <dbReference type="ChEBI" id="CHEBI:18420"/>
        <label>1</label>
        <note>catalytic</note>
    </ligand>
</feature>
<dbReference type="Gene3D" id="3.30.540.10">
    <property type="entry name" value="Fructose-1,6-Bisphosphatase, subunit A, domain 1"/>
    <property type="match status" value="1"/>
</dbReference>
<dbReference type="Proteomes" id="UP000027100">
    <property type="component" value="Unassembled WGS sequence"/>
</dbReference>
<dbReference type="AlphaFoldDB" id="A0A062VKJ9"/>
<evidence type="ECO:0000313" key="3">
    <source>
        <dbReference type="EMBL" id="KCZ98651.1"/>
    </source>
</evidence>
<comment type="cofactor">
    <cofactor evidence="2">
        <name>Mg(2+)</name>
        <dbReference type="ChEBI" id="CHEBI:18420"/>
    </cofactor>
</comment>
<dbReference type="GO" id="GO:0007165">
    <property type="term" value="P:signal transduction"/>
    <property type="evidence" value="ECO:0007669"/>
    <property type="project" value="TreeGrafter"/>
</dbReference>
<keyword evidence="2" id="KW-0479">Metal-binding</keyword>
<gene>
    <name evidence="3" type="ORF">HPO_08853</name>
</gene>
<keyword evidence="4" id="KW-1185">Reference proteome</keyword>
<name>A0A062VKJ9_9PROT</name>
<dbReference type="GO" id="GO:0006020">
    <property type="term" value="P:inositol metabolic process"/>
    <property type="evidence" value="ECO:0007669"/>
    <property type="project" value="TreeGrafter"/>
</dbReference>
<dbReference type="PANTHER" id="PTHR20854:SF4">
    <property type="entry name" value="INOSITOL-1-MONOPHOSPHATASE-RELATED"/>
    <property type="match status" value="1"/>
</dbReference>
<dbReference type="STRING" id="1280954.HPO_08853"/>
<dbReference type="Pfam" id="PF00459">
    <property type="entry name" value="Inositol_P"/>
    <property type="match status" value="1"/>
</dbReference>
<accession>A0A062VKJ9</accession>
<dbReference type="SUPFAM" id="SSF56655">
    <property type="entry name" value="Carbohydrate phosphatase"/>
    <property type="match status" value="1"/>
</dbReference>
<feature type="binding site" evidence="2">
    <location>
        <position position="87"/>
    </location>
    <ligand>
        <name>Mg(2+)</name>
        <dbReference type="ChEBI" id="CHEBI:18420"/>
        <label>1</label>
        <note>catalytic</note>
    </ligand>
</feature>
<dbReference type="Gene3D" id="3.40.190.80">
    <property type="match status" value="1"/>
</dbReference>
<dbReference type="InterPro" id="IPR000760">
    <property type="entry name" value="Inositol_monophosphatase-like"/>
</dbReference>
<comment type="similarity">
    <text evidence="1">Belongs to the inositol monophosphatase superfamily.</text>
</comment>
<dbReference type="eggNOG" id="COG0483">
    <property type="taxonomic scope" value="Bacteria"/>
</dbReference>
<dbReference type="PANTHER" id="PTHR20854">
    <property type="entry name" value="INOSITOL MONOPHOSPHATASE"/>
    <property type="match status" value="1"/>
</dbReference>
<organism evidence="3 4">
    <name type="scientific">Hyphomonas polymorpha PS728</name>
    <dbReference type="NCBI Taxonomy" id="1280954"/>
    <lineage>
        <taxon>Bacteria</taxon>
        <taxon>Pseudomonadati</taxon>
        <taxon>Pseudomonadota</taxon>
        <taxon>Alphaproteobacteria</taxon>
        <taxon>Hyphomonadales</taxon>
        <taxon>Hyphomonadaceae</taxon>
        <taxon>Hyphomonas</taxon>
    </lineage>
</organism>